<dbReference type="PATRIC" id="fig|1123500.6.peg.818"/>
<evidence type="ECO:0000256" key="2">
    <source>
        <dbReference type="ARBA" id="ARBA00009045"/>
    </source>
</evidence>
<feature type="transmembrane region" description="Helical" evidence="7">
    <location>
        <begin position="178"/>
        <end position="200"/>
    </location>
</feature>
<dbReference type="PANTHER" id="PTHR43731">
    <property type="entry name" value="RHOMBOID PROTEASE"/>
    <property type="match status" value="1"/>
</dbReference>
<comment type="subcellular location">
    <subcellularLocation>
        <location evidence="1">Membrane</location>
        <topology evidence="1">Multi-pass membrane protein</topology>
    </subcellularLocation>
</comment>
<protein>
    <submittedName>
        <fullName evidence="9">S54 family peptidase</fullName>
    </submittedName>
</protein>
<dbReference type="eggNOG" id="COG0705">
    <property type="taxonomic scope" value="Bacteria"/>
</dbReference>
<dbReference type="GO" id="GO:0016020">
    <property type="term" value="C:membrane"/>
    <property type="evidence" value="ECO:0007669"/>
    <property type="project" value="UniProtKB-SubCell"/>
</dbReference>
<evidence type="ECO:0000256" key="7">
    <source>
        <dbReference type="SAM" id="Phobius"/>
    </source>
</evidence>
<feature type="transmembrane region" description="Helical" evidence="7">
    <location>
        <begin position="123"/>
        <end position="143"/>
    </location>
</feature>
<feature type="domain" description="Peptidase S54 rhomboid" evidence="8">
    <location>
        <begin position="57"/>
        <end position="195"/>
    </location>
</feature>
<dbReference type="FunCoup" id="A0A0R2G5F8">
    <property type="interactions" value="159"/>
</dbReference>
<feature type="transmembrane region" description="Helical" evidence="7">
    <location>
        <begin position="62"/>
        <end position="86"/>
    </location>
</feature>
<feature type="transmembrane region" description="Helical" evidence="7">
    <location>
        <begin position="155"/>
        <end position="172"/>
    </location>
</feature>
<keyword evidence="10" id="KW-1185">Reference proteome</keyword>
<comment type="similarity">
    <text evidence="2">Belongs to the peptidase S54 family.</text>
</comment>
<keyword evidence="4" id="KW-0378">Hydrolase</keyword>
<proteinExistence type="inferred from homology"/>
<evidence type="ECO:0000256" key="4">
    <source>
        <dbReference type="ARBA" id="ARBA00022801"/>
    </source>
</evidence>
<evidence type="ECO:0000256" key="6">
    <source>
        <dbReference type="ARBA" id="ARBA00023136"/>
    </source>
</evidence>
<evidence type="ECO:0000313" key="10">
    <source>
        <dbReference type="Proteomes" id="UP000051296"/>
    </source>
</evidence>
<accession>A0A0R2G5F8</accession>
<evidence type="ECO:0000256" key="1">
    <source>
        <dbReference type="ARBA" id="ARBA00004141"/>
    </source>
</evidence>
<comment type="caution">
    <text evidence="9">The sequence shown here is derived from an EMBL/GenBank/DDBJ whole genome shotgun (WGS) entry which is preliminary data.</text>
</comment>
<keyword evidence="3 7" id="KW-0812">Transmembrane</keyword>
<evidence type="ECO:0000313" key="9">
    <source>
        <dbReference type="EMBL" id="KRN32458.1"/>
    </source>
</evidence>
<reference evidence="9 10" key="1">
    <citation type="journal article" date="2015" name="Genome Announc.">
        <title>Expanding the biotechnology potential of lactobacilli through comparative genomics of 213 strains and associated genera.</title>
        <authorList>
            <person name="Sun Z."/>
            <person name="Harris H.M."/>
            <person name="McCann A."/>
            <person name="Guo C."/>
            <person name="Argimon S."/>
            <person name="Zhang W."/>
            <person name="Yang X."/>
            <person name="Jeffery I.B."/>
            <person name="Cooney J.C."/>
            <person name="Kagawa T.F."/>
            <person name="Liu W."/>
            <person name="Song Y."/>
            <person name="Salvetti E."/>
            <person name="Wrobel A."/>
            <person name="Rasinkangas P."/>
            <person name="Parkhill J."/>
            <person name="Rea M.C."/>
            <person name="O'Sullivan O."/>
            <person name="Ritari J."/>
            <person name="Douillard F.P."/>
            <person name="Paul Ross R."/>
            <person name="Yang R."/>
            <person name="Briner A.E."/>
            <person name="Felis G.E."/>
            <person name="de Vos W.M."/>
            <person name="Barrangou R."/>
            <person name="Klaenhammer T.R."/>
            <person name="Caufield P.W."/>
            <person name="Cui Y."/>
            <person name="Zhang H."/>
            <person name="O'Toole P.W."/>
        </authorList>
    </citation>
    <scope>NUCLEOTIDE SEQUENCE [LARGE SCALE GENOMIC DNA]</scope>
    <source>
        <strain evidence="9 10">DSM 20190</strain>
    </source>
</reference>
<feature type="transmembrane region" description="Helical" evidence="7">
    <location>
        <begin position="212"/>
        <end position="231"/>
    </location>
</feature>
<dbReference type="InterPro" id="IPR035952">
    <property type="entry name" value="Rhomboid-like_sf"/>
</dbReference>
<dbReference type="SUPFAM" id="SSF144091">
    <property type="entry name" value="Rhomboid-like"/>
    <property type="match status" value="1"/>
</dbReference>
<dbReference type="EMBL" id="JQAX01000002">
    <property type="protein sequence ID" value="KRN32458.1"/>
    <property type="molecule type" value="Genomic_DNA"/>
</dbReference>
<dbReference type="PANTHER" id="PTHR43731:SF14">
    <property type="entry name" value="PRESENILIN-ASSOCIATED RHOMBOID-LIKE PROTEIN, MITOCHONDRIAL"/>
    <property type="match status" value="1"/>
</dbReference>
<feature type="transmembrane region" description="Helical" evidence="7">
    <location>
        <begin position="98"/>
        <end position="117"/>
    </location>
</feature>
<dbReference type="InterPro" id="IPR050925">
    <property type="entry name" value="Rhomboid_protease_S54"/>
</dbReference>
<dbReference type="InParanoid" id="A0A0R2G5F8"/>
<dbReference type="GO" id="GO:0004252">
    <property type="term" value="F:serine-type endopeptidase activity"/>
    <property type="evidence" value="ECO:0007669"/>
    <property type="project" value="InterPro"/>
</dbReference>
<evidence type="ECO:0000256" key="5">
    <source>
        <dbReference type="ARBA" id="ARBA00022989"/>
    </source>
</evidence>
<name>A0A0R2G5F8_9LACO</name>
<dbReference type="STRING" id="1123500.GCA_000420365_00612"/>
<organism evidence="9 10">
    <name type="scientific">Weissella halotolerans DSM 20190</name>
    <dbReference type="NCBI Taxonomy" id="1123500"/>
    <lineage>
        <taxon>Bacteria</taxon>
        <taxon>Bacillati</taxon>
        <taxon>Bacillota</taxon>
        <taxon>Bacilli</taxon>
        <taxon>Lactobacillales</taxon>
        <taxon>Lactobacillaceae</taxon>
        <taxon>Weissella</taxon>
    </lineage>
</organism>
<dbReference type="Proteomes" id="UP000051296">
    <property type="component" value="Unassembled WGS sequence"/>
</dbReference>
<evidence type="ECO:0000256" key="3">
    <source>
        <dbReference type="ARBA" id="ARBA00022692"/>
    </source>
</evidence>
<keyword evidence="6 7" id="KW-0472">Membrane</keyword>
<gene>
    <name evidence="9" type="ORF">IV68_GL000812</name>
</gene>
<feature type="transmembrane region" description="Helical" evidence="7">
    <location>
        <begin position="12"/>
        <end position="42"/>
    </location>
</feature>
<keyword evidence="5 7" id="KW-1133">Transmembrane helix</keyword>
<sequence length="236" mass="25822">MKTVKQNWQLAPVTLTLTIGMVLVFVMQLVLSGGLAISQAILLKMGAQDAPDIILHHEWWRLLTAGFLHANGMHLLLNVLVFYYLGRILESALGHWQLAALFLFSIVTGNLAELAFLSRLGTIGIGASGGVFGLIAAIIYLGWMEKRPGFWQGQAKTMLLFVALNVLFDIFTPNIGHWAHAVGFIGGGLLAPALLQSTYAKQTFRRPRGRSSLGLVLCGLLVFALGLWIYVRFGGY</sequence>
<dbReference type="Gene3D" id="1.20.1540.10">
    <property type="entry name" value="Rhomboid-like"/>
    <property type="match status" value="1"/>
</dbReference>
<dbReference type="InterPro" id="IPR022764">
    <property type="entry name" value="Peptidase_S54_rhomboid_dom"/>
</dbReference>
<dbReference type="Pfam" id="PF01694">
    <property type="entry name" value="Rhomboid"/>
    <property type="match status" value="1"/>
</dbReference>
<dbReference type="AlphaFoldDB" id="A0A0R2G5F8"/>
<evidence type="ECO:0000259" key="8">
    <source>
        <dbReference type="Pfam" id="PF01694"/>
    </source>
</evidence>